<dbReference type="AlphaFoldDB" id="A0A0G4MVA6"/>
<accession>A0A0G4MVA6</accession>
<reference evidence="2" key="1">
    <citation type="submission" date="2015-05" db="EMBL/GenBank/DDBJ databases">
        <authorList>
            <person name="Fogelqvist Johan"/>
        </authorList>
    </citation>
    <scope>NUCLEOTIDE SEQUENCE [LARGE SCALE GENOMIC DNA]</scope>
</reference>
<protein>
    <submittedName>
        <fullName evidence="1">Uncharacterized protein</fullName>
    </submittedName>
</protein>
<organism evidence="1 2">
    <name type="scientific">Verticillium longisporum</name>
    <name type="common">Verticillium dahliae var. longisporum</name>
    <dbReference type="NCBI Taxonomy" id="100787"/>
    <lineage>
        <taxon>Eukaryota</taxon>
        <taxon>Fungi</taxon>
        <taxon>Dikarya</taxon>
        <taxon>Ascomycota</taxon>
        <taxon>Pezizomycotina</taxon>
        <taxon>Sordariomycetes</taxon>
        <taxon>Hypocreomycetidae</taxon>
        <taxon>Glomerellales</taxon>
        <taxon>Plectosphaerellaceae</taxon>
        <taxon>Verticillium</taxon>
    </lineage>
</organism>
<name>A0A0G4MVA6_VERLO</name>
<gene>
    <name evidence="1" type="ORF">BN1723_004339</name>
</gene>
<proteinExistence type="predicted"/>
<evidence type="ECO:0000313" key="1">
    <source>
        <dbReference type="EMBL" id="CRK38094.1"/>
    </source>
</evidence>
<sequence>MVLGTSSLRLPQTRLKFDTAAMKVTTSLIIATLAAAVSADYQSCGGFRVAPAPRCPKGTACLDDPRIDGCGMACDAPGICIPNKAPQCGGPRKIRCPYGSGLVCYDKPNDDCDPRNGGVKCPGVCLTPLKQEPPAEISEDAPFCGGIGGLPCPEGLVCIDDPRDGCDPKKGGADCGGVCVSPPY</sequence>
<dbReference type="EMBL" id="CVQI01031112">
    <property type="protein sequence ID" value="CRK38094.1"/>
    <property type="molecule type" value="Genomic_DNA"/>
</dbReference>
<evidence type="ECO:0000313" key="2">
    <source>
        <dbReference type="Proteomes" id="UP000045706"/>
    </source>
</evidence>
<dbReference type="Proteomes" id="UP000045706">
    <property type="component" value="Unassembled WGS sequence"/>
</dbReference>